<evidence type="ECO:0000256" key="1">
    <source>
        <dbReference type="SAM" id="Phobius"/>
    </source>
</evidence>
<sequence>MQPGTFELLILVFIFLGLQAWWIIPIVIKNNKFNKRGKDLTEEIKQLEKLYKK</sequence>
<organism evidence="2 3">
    <name type="scientific">Prochlorococcus marinus str. GP2</name>
    <dbReference type="NCBI Taxonomy" id="59925"/>
    <lineage>
        <taxon>Bacteria</taxon>
        <taxon>Bacillati</taxon>
        <taxon>Cyanobacteriota</taxon>
        <taxon>Cyanophyceae</taxon>
        <taxon>Synechococcales</taxon>
        <taxon>Prochlorococcaceae</taxon>
        <taxon>Prochlorococcus</taxon>
    </lineage>
</organism>
<accession>A0A0A1ZDJ8</accession>
<protein>
    <submittedName>
        <fullName evidence="2">Uncharacterized protein</fullName>
    </submittedName>
</protein>
<evidence type="ECO:0000313" key="2">
    <source>
        <dbReference type="EMBL" id="KGF86586.1"/>
    </source>
</evidence>
<feature type="transmembrane region" description="Helical" evidence="1">
    <location>
        <begin position="6"/>
        <end position="28"/>
    </location>
</feature>
<dbReference type="Proteomes" id="UP000030598">
    <property type="component" value="Unassembled WGS sequence"/>
</dbReference>
<name>A0A0A1ZDJ8_PROMR</name>
<keyword evidence="1" id="KW-0812">Transmembrane</keyword>
<dbReference type="RefSeq" id="WP_193741625.1">
    <property type="nucleotide sequence ID" value="NZ_CP138934.1"/>
</dbReference>
<gene>
    <name evidence="2" type="ORF">EU91_1348</name>
</gene>
<reference evidence="3" key="1">
    <citation type="journal article" date="2014" name="Sci. Data">
        <title>Genomes of diverse isolates of the marine cyanobacterium Prochlorococcus.</title>
        <authorList>
            <person name="Biller S."/>
            <person name="Berube P."/>
            <person name="Thompson J."/>
            <person name="Kelly L."/>
            <person name="Roggensack S."/>
            <person name="Awad L."/>
            <person name="Roache-Johnson K."/>
            <person name="Ding H."/>
            <person name="Giovannoni S.J."/>
            <person name="Moore L.R."/>
            <person name="Chisholm S.W."/>
        </authorList>
    </citation>
    <scope>NUCLEOTIDE SEQUENCE [LARGE SCALE GENOMIC DNA]</scope>
    <source>
        <strain evidence="3">GP2</strain>
    </source>
</reference>
<evidence type="ECO:0000313" key="3">
    <source>
        <dbReference type="Proteomes" id="UP000030598"/>
    </source>
</evidence>
<keyword evidence="1" id="KW-1133">Transmembrane helix</keyword>
<dbReference type="EMBL" id="JNAH01000007">
    <property type="protein sequence ID" value="KGF86586.1"/>
    <property type="molecule type" value="Genomic_DNA"/>
</dbReference>
<keyword evidence="1" id="KW-0472">Membrane</keyword>
<dbReference type="STRING" id="59925.EU91_1348"/>
<dbReference type="AlphaFoldDB" id="A0A0A1ZDJ8"/>
<comment type="caution">
    <text evidence="2">The sequence shown here is derived from an EMBL/GenBank/DDBJ whole genome shotgun (WGS) entry which is preliminary data.</text>
</comment>
<proteinExistence type="predicted"/>